<accession>A0ABW2AMU9</accession>
<name>A0ABW2AMU9_9MICO</name>
<gene>
    <name evidence="1" type="ORF">ACFQDH_22425</name>
</gene>
<comment type="caution">
    <text evidence="1">The sequence shown here is derived from an EMBL/GenBank/DDBJ whole genome shotgun (WGS) entry which is preliminary data.</text>
</comment>
<evidence type="ECO:0000313" key="2">
    <source>
        <dbReference type="Proteomes" id="UP001596298"/>
    </source>
</evidence>
<dbReference type="InterPro" id="IPR024248">
    <property type="entry name" value="DUF2695"/>
</dbReference>
<protein>
    <submittedName>
        <fullName evidence="1">DUF2695 domain-containing protein</fullName>
    </submittedName>
</protein>
<reference evidence="2" key="1">
    <citation type="journal article" date="2019" name="Int. J. Syst. Evol. Microbiol.">
        <title>The Global Catalogue of Microorganisms (GCM) 10K type strain sequencing project: providing services to taxonomists for standard genome sequencing and annotation.</title>
        <authorList>
            <consortium name="The Broad Institute Genomics Platform"/>
            <consortium name="The Broad Institute Genome Sequencing Center for Infectious Disease"/>
            <person name="Wu L."/>
            <person name="Ma J."/>
        </authorList>
    </citation>
    <scope>NUCLEOTIDE SEQUENCE [LARGE SCALE GENOMIC DNA]</scope>
    <source>
        <strain evidence="2">CCUG 58127</strain>
    </source>
</reference>
<proteinExistence type="predicted"/>
<keyword evidence="2" id="KW-1185">Reference proteome</keyword>
<dbReference type="RefSeq" id="WP_382404575.1">
    <property type="nucleotide sequence ID" value="NZ_JBHSWH010000001.1"/>
</dbReference>
<dbReference type="Proteomes" id="UP001596298">
    <property type="component" value="Unassembled WGS sequence"/>
</dbReference>
<sequence length="80" mass="9273">MRFRDRRAPRATALLDRLGRVGAFCDCELFLNGYTVIDELMVRGPDGEWDAPADPPDCRHVRRGSIRPCATWQRIRRGTW</sequence>
<dbReference type="EMBL" id="JBHSWH010000001">
    <property type="protein sequence ID" value="MFC6707914.1"/>
    <property type="molecule type" value="Genomic_DNA"/>
</dbReference>
<organism evidence="1 2">
    <name type="scientific">Flexivirga alba</name>
    <dbReference type="NCBI Taxonomy" id="702742"/>
    <lineage>
        <taxon>Bacteria</taxon>
        <taxon>Bacillati</taxon>
        <taxon>Actinomycetota</taxon>
        <taxon>Actinomycetes</taxon>
        <taxon>Micrococcales</taxon>
        <taxon>Dermacoccaceae</taxon>
        <taxon>Flexivirga</taxon>
    </lineage>
</organism>
<dbReference type="Pfam" id="PF10905">
    <property type="entry name" value="DUF2695"/>
    <property type="match status" value="1"/>
</dbReference>
<evidence type="ECO:0000313" key="1">
    <source>
        <dbReference type="EMBL" id="MFC6707914.1"/>
    </source>
</evidence>